<dbReference type="SMART" id="SM00969">
    <property type="entry name" value="SOCS_box"/>
    <property type="match status" value="1"/>
</dbReference>
<evidence type="ECO:0000313" key="2">
    <source>
        <dbReference type="EMBL" id="CAL1294442.1"/>
    </source>
</evidence>
<dbReference type="Proteomes" id="UP001497382">
    <property type="component" value="Unassembled WGS sequence"/>
</dbReference>
<comment type="caution">
    <text evidence="2">The sequence shown here is derived from an EMBL/GenBank/DDBJ whole genome shotgun (WGS) entry which is preliminary data.</text>
</comment>
<protein>
    <recommendedName>
        <fullName evidence="1">SOCS box domain-containing protein</fullName>
    </recommendedName>
</protein>
<dbReference type="EMBL" id="CAXIEN010000346">
    <property type="protein sequence ID" value="CAL1294442.1"/>
    <property type="molecule type" value="Genomic_DNA"/>
</dbReference>
<dbReference type="GO" id="GO:0035556">
    <property type="term" value="P:intracellular signal transduction"/>
    <property type="evidence" value="ECO:0007669"/>
    <property type="project" value="InterPro"/>
</dbReference>
<gene>
    <name evidence="2" type="ORF">LARSCL_LOCUS18713</name>
</gene>
<evidence type="ECO:0000259" key="1">
    <source>
        <dbReference type="PROSITE" id="PS50225"/>
    </source>
</evidence>
<proteinExistence type="predicted"/>
<keyword evidence="3" id="KW-1185">Reference proteome</keyword>
<organism evidence="2 3">
    <name type="scientific">Larinioides sclopetarius</name>
    <dbReference type="NCBI Taxonomy" id="280406"/>
    <lineage>
        <taxon>Eukaryota</taxon>
        <taxon>Metazoa</taxon>
        <taxon>Ecdysozoa</taxon>
        <taxon>Arthropoda</taxon>
        <taxon>Chelicerata</taxon>
        <taxon>Arachnida</taxon>
        <taxon>Araneae</taxon>
        <taxon>Araneomorphae</taxon>
        <taxon>Entelegynae</taxon>
        <taxon>Araneoidea</taxon>
        <taxon>Araneidae</taxon>
        <taxon>Larinioides</taxon>
    </lineage>
</organism>
<sequence length="173" mass="20377">MLMRSRFFRFIPHLLKIGFSTVPRKINLYANDKEIRISKRRISLIYDILRLQDFHLMEMEYISPESVSYSRFNPKSAHKALAVMWRSIPDALLSQKEMTLVISNGHQQHSIEELQITYERIVGPYPSEPTPRSLTHYCRIVIRKFMAFNLQLPHGISKLDIPTTLLSFLRLEC</sequence>
<dbReference type="PROSITE" id="PS50225">
    <property type="entry name" value="SOCS"/>
    <property type="match status" value="1"/>
</dbReference>
<dbReference type="AlphaFoldDB" id="A0AAV2BE03"/>
<accession>A0AAV2BE03</accession>
<evidence type="ECO:0000313" key="3">
    <source>
        <dbReference type="Proteomes" id="UP001497382"/>
    </source>
</evidence>
<reference evidence="2 3" key="1">
    <citation type="submission" date="2024-04" db="EMBL/GenBank/DDBJ databases">
        <authorList>
            <person name="Rising A."/>
            <person name="Reimegard J."/>
            <person name="Sonavane S."/>
            <person name="Akerstrom W."/>
            <person name="Nylinder S."/>
            <person name="Hedman E."/>
            <person name="Kallberg Y."/>
        </authorList>
    </citation>
    <scope>NUCLEOTIDE SEQUENCE [LARGE SCALE GENOMIC DNA]</scope>
</reference>
<dbReference type="Gene3D" id="1.10.750.20">
    <property type="entry name" value="SOCS box"/>
    <property type="match status" value="1"/>
</dbReference>
<dbReference type="InterPro" id="IPR001496">
    <property type="entry name" value="SOCS_box"/>
</dbReference>
<dbReference type="SUPFAM" id="SSF158235">
    <property type="entry name" value="SOCS box-like"/>
    <property type="match status" value="1"/>
</dbReference>
<dbReference type="InterPro" id="IPR036036">
    <property type="entry name" value="SOCS_box-like_dom_sf"/>
</dbReference>
<dbReference type="CDD" id="cd03716">
    <property type="entry name" value="SOCS_ASB_like"/>
    <property type="match status" value="1"/>
</dbReference>
<feature type="domain" description="SOCS box" evidence="1">
    <location>
        <begin position="120"/>
        <end position="170"/>
    </location>
</feature>
<dbReference type="Pfam" id="PF07525">
    <property type="entry name" value="SOCS_box"/>
    <property type="match status" value="1"/>
</dbReference>
<name>A0AAV2BE03_9ARAC</name>